<comment type="caution">
    <text evidence="2">The sequence shown here is derived from an EMBL/GenBank/DDBJ whole genome shotgun (WGS) entry which is preliminary data.</text>
</comment>
<dbReference type="AlphaFoldDB" id="A0AAN8P5D9"/>
<accession>A0AAN8P5D9</accession>
<sequence length="61" mass="6757">MGTEAANNGRLKNSLDPNRIQSNGDCSETKSTGALRLIKDRSKERQEKSDKALERVPTALR</sequence>
<evidence type="ECO:0000256" key="1">
    <source>
        <dbReference type="SAM" id="MobiDB-lite"/>
    </source>
</evidence>
<evidence type="ECO:0000313" key="3">
    <source>
        <dbReference type="Proteomes" id="UP001372834"/>
    </source>
</evidence>
<name>A0AAN8P5D9_POLSC</name>
<dbReference type="EMBL" id="JAWJWE010000003">
    <property type="protein sequence ID" value="KAK6638894.1"/>
    <property type="molecule type" value="Genomic_DNA"/>
</dbReference>
<feature type="compositionally biased region" description="Polar residues" evidence="1">
    <location>
        <begin position="15"/>
        <end position="32"/>
    </location>
</feature>
<gene>
    <name evidence="2" type="ORF">RUM43_007164</name>
</gene>
<proteinExistence type="predicted"/>
<dbReference type="Proteomes" id="UP001372834">
    <property type="component" value="Unassembled WGS sequence"/>
</dbReference>
<feature type="region of interest" description="Disordered" evidence="1">
    <location>
        <begin position="1"/>
        <end position="61"/>
    </location>
</feature>
<protein>
    <submittedName>
        <fullName evidence="2">Uncharacterized protein</fullName>
    </submittedName>
</protein>
<feature type="compositionally biased region" description="Basic and acidic residues" evidence="1">
    <location>
        <begin position="37"/>
        <end position="54"/>
    </location>
</feature>
<evidence type="ECO:0000313" key="2">
    <source>
        <dbReference type="EMBL" id="KAK6638894.1"/>
    </source>
</evidence>
<reference evidence="2 3" key="1">
    <citation type="submission" date="2023-10" db="EMBL/GenBank/DDBJ databases">
        <title>Genomes of two closely related lineages of the louse Polyplax serrata with different host specificities.</title>
        <authorList>
            <person name="Martinu J."/>
            <person name="Tarabai H."/>
            <person name="Stefka J."/>
            <person name="Hypsa V."/>
        </authorList>
    </citation>
    <scope>NUCLEOTIDE SEQUENCE [LARGE SCALE GENOMIC DNA]</scope>
    <source>
        <strain evidence="2">HR10_N</strain>
    </source>
</reference>
<organism evidence="2 3">
    <name type="scientific">Polyplax serrata</name>
    <name type="common">Common mouse louse</name>
    <dbReference type="NCBI Taxonomy" id="468196"/>
    <lineage>
        <taxon>Eukaryota</taxon>
        <taxon>Metazoa</taxon>
        <taxon>Ecdysozoa</taxon>
        <taxon>Arthropoda</taxon>
        <taxon>Hexapoda</taxon>
        <taxon>Insecta</taxon>
        <taxon>Pterygota</taxon>
        <taxon>Neoptera</taxon>
        <taxon>Paraneoptera</taxon>
        <taxon>Psocodea</taxon>
        <taxon>Troctomorpha</taxon>
        <taxon>Phthiraptera</taxon>
        <taxon>Anoplura</taxon>
        <taxon>Polyplacidae</taxon>
        <taxon>Polyplax</taxon>
    </lineage>
</organism>